<dbReference type="eggNOG" id="COG0438">
    <property type="taxonomic scope" value="Bacteria"/>
</dbReference>
<dbReference type="RefSeq" id="WP_044235399.1">
    <property type="nucleotide sequence ID" value="NZ_ASRX01000003.1"/>
</dbReference>
<sequence>MRILYLAPNIPVPGTHGGSTHVTHVHRALQRRGHEVLLLARRGSTEPGVLPLGTDLFPVYKHLVPAYYLARALGPVRRFAPDVIYERYSAFGLGIAFGRALGVPSVLMTLDRDASPISFHFSDRIVATSDAFIPARYRDKVRLVHWGVDVEGLSPAGAAAVRQQLAPSGEAIALYTGSFHRWHGVDALVEVARLWEGPPLVIALVGDGPDRARIARLAQAVQNPRARVVFVGRVPHADIGGYLAAASVCVAPYAPRLHPIFRVHGMNRDPIKVLEYMALGRPTVTIDIPRMRALFQPGEQVLLYPAEDVAALGAQLRALIEDPALARRVGEAGATLVHARYSWAHHAEELERVFQEVVPGEPSRSP</sequence>
<proteinExistence type="predicted"/>
<dbReference type="PANTHER" id="PTHR12526">
    <property type="entry name" value="GLYCOSYLTRANSFERASE"/>
    <property type="match status" value="1"/>
</dbReference>
<accession>A0A017TGM4</accession>
<comment type="caution">
    <text evidence="2">The sequence shown here is derived from an EMBL/GenBank/DDBJ whole genome shotgun (WGS) entry which is preliminary data.</text>
</comment>
<dbReference type="SUPFAM" id="SSF53756">
    <property type="entry name" value="UDP-Glycosyltransferase/glycogen phosphorylase"/>
    <property type="match status" value="1"/>
</dbReference>
<name>A0A017TGM4_9BACT</name>
<dbReference type="Pfam" id="PF13692">
    <property type="entry name" value="Glyco_trans_1_4"/>
    <property type="match status" value="1"/>
</dbReference>
<keyword evidence="3" id="KW-1185">Reference proteome</keyword>
<dbReference type="EMBL" id="ASRX01000003">
    <property type="protein sequence ID" value="EYF08404.1"/>
    <property type="molecule type" value="Genomic_DNA"/>
</dbReference>
<dbReference type="OrthoDB" id="5490313at2"/>
<reference evidence="2 3" key="1">
    <citation type="submission" date="2013-05" db="EMBL/GenBank/DDBJ databases">
        <title>Genome assembly of Chondromyces apiculatus DSM 436.</title>
        <authorList>
            <person name="Sharma G."/>
            <person name="Khatri I."/>
            <person name="Kaur C."/>
            <person name="Mayilraj S."/>
            <person name="Subramanian S."/>
        </authorList>
    </citation>
    <scope>NUCLEOTIDE SEQUENCE [LARGE SCALE GENOMIC DNA]</scope>
    <source>
        <strain evidence="2 3">DSM 436</strain>
    </source>
</reference>
<dbReference type="CDD" id="cd03801">
    <property type="entry name" value="GT4_PimA-like"/>
    <property type="match status" value="1"/>
</dbReference>
<keyword evidence="2" id="KW-0808">Transferase</keyword>
<dbReference type="Pfam" id="PF13439">
    <property type="entry name" value="Glyco_transf_4"/>
    <property type="match status" value="1"/>
</dbReference>
<dbReference type="GO" id="GO:0016757">
    <property type="term" value="F:glycosyltransferase activity"/>
    <property type="evidence" value="ECO:0007669"/>
    <property type="project" value="TreeGrafter"/>
</dbReference>
<evidence type="ECO:0000313" key="3">
    <source>
        <dbReference type="Proteomes" id="UP000019678"/>
    </source>
</evidence>
<dbReference type="STRING" id="1192034.CAP_3933"/>
<dbReference type="Gene3D" id="3.40.50.2000">
    <property type="entry name" value="Glycogen Phosphorylase B"/>
    <property type="match status" value="2"/>
</dbReference>
<evidence type="ECO:0000259" key="1">
    <source>
        <dbReference type="Pfam" id="PF13439"/>
    </source>
</evidence>
<dbReference type="InterPro" id="IPR028098">
    <property type="entry name" value="Glyco_trans_4-like_N"/>
</dbReference>
<feature type="domain" description="Glycosyltransferase subfamily 4-like N-terminal" evidence="1">
    <location>
        <begin position="17"/>
        <end position="150"/>
    </location>
</feature>
<dbReference type="PANTHER" id="PTHR12526:SF600">
    <property type="entry name" value="GLYCOSYL TRANSFERASE GROUP 1"/>
    <property type="match status" value="1"/>
</dbReference>
<dbReference type="AlphaFoldDB" id="A0A017TGM4"/>
<evidence type="ECO:0000313" key="2">
    <source>
        <dbReference type="EMBL" id="EYF08404.1"/>
    </source>
</evidence>
<dbReference type="Proteomes" id="UP000019678">
    <property type="component" value="Unassembled WGS sequence"/>
</dbReference>
<organism evidence="2 3">
    <name type="scientific">Chondromyces apiculatus DSM 436</name>
    <dbReference type="NCBI Taxonomy" id="1192034"/>
    <lineage>
        <taxon>Bacteria</taxon>
        <taxon>Pseudomonadati</taxon>
        <taxon>Myxococcota</taxon>
        <taxon>Polyangia</taxon>
        <taxon>Polyangiales</taxon>
        <taxon>Polyangiaceae</taxon>
        <taxon>Chondromyces</taxon>
    </lineage>
</organism>
<gene>
    <name evidence="2" type="ORF">CAP_3933</name>
</gene>
<protein>
    <submittedName>
        <fullName evidence="2">Glycosyltransferase</fullName>
    </submittedName>
</protein>